<sequence>MSKERIVVALGGNALGNTPETQLRLAASTARNLVDLIALGAEIIITHGNGPQVGMIKVATDFAAQAGHNPHLPFAECGAMSQGYIGYHLQQCIDNELRARGIAKPCAAIATQTVVDAADPAFAHPTKPVGAFYTETQARALAAETGNTYVNDAGRGWRWVVASPQPVEIVEAPVIATLVEAGVIVIAAGGGGVPVVDNGTLAGTAAVVDKDRTAALLASQLQADTLLILTAIDAAYRNYGTPAQERLAQLTVSAAQKACENGEFAAGSMLPKVEACVQFVQGHPHRRAIITSLEKAAAGLAEKCGTIIHDH</sequence>
<evidence type="ECO:0000256" key="7">
    <source>
        <dbReference type="PIRNR" id="PIRNR000723"/>
    </source>
</evidence>
<dbReference type="Proteomes" id="UP001273799">
    <property type="component" value="Unassembled WGS sequence"/>
</dbReference>
<keyword evidence="3 7" id="KW-0808">Transferase</keyword>
<dbReference type="EMBL" id="JAWNFU010000002">
    <property type="protein sequence ID" value="MDY5153038.1"/>
    <property type="molecule type" value="Genomic_DNA"/>
</dbReference>
<comment type="catalytic activity">
    <reaction evidence="5">
        <text>hydrogencarbonate + NH4(+) + ATP = carbamoyl phosphate + ADP + H2O + H(+)</text>
        <dbReference type="Rhea" id="RHEA:10152"/>
        <dbReference type="ChEBI" id="CHEBI:15377"/>
        <dbReference type="ChEBI" id="CHEBI:15378"/>
        <dbReference type="ChEBI" id="CHEBI:17544"/>
        <dbReference type="ChEBI" id="CHEBI:28938"/>
        <dbReference type="ChEBI" id="CHEBI:30616"/>
        <dbReference type="ChEBI" id="CHEBI:58228"/>
        <dbReference type="ChEBI" id="CHEBI:456216"/>
        <dbReference type="EC" id="2.7.2.2"/>
    </reaction>
</comment>
<dbReference type="Pfam" id="PF00696">
    <property type="entry name" value="AA_kinase"/>
    <property type="match status" value="1"/>
</dbReference>
<accession>A0A1G7EAU4</accession>
<keyword evidence="12" id="KW-1185">Reference proteome</keyword>
<evidence type="ECO:0000256" key="6">
    <source>
        <dbReference type="NCBIfam" id="TIGR00746"/>
    </source>
</evidence>
<dbReference type="InterPro" id="IPR001048">
    <property type="entry name" value="Asp/Glu/Uridylate_kinase"/>
</dbReference>
<dbReference type="PANTHER" id="PTHR30409">
    <property type="entry name" value="CARBAMATE KINASE"/>
    <property type="match status" value="1"/>
</dbReference>
<evidence type="ECO:0000259" key="8">
    <source>
        <dbReference type="Pfam" id="PF00696"/>
    </source>
</evidence>
<evidence type="ECO:0000256" key="4">
    <source>
        <dbReference type="ARBA" id="ARBA00022777"/>
    </source>
</evidence>
<comment type="similarity">
    <text evidence="1 7">Belongs to the carbamate kinase family.</text>
</comment>
<gene>
    <name evidence="9" type="primary">arcC</name>
    <name evidence="11" type="ORF">NCTC10327_01178</name>
    <name evidence="9" type="ORF">R6G71_03100</name>
    <name evidence="10" type="ORF">SAMN05421878_11625</name>
</gene>
<dbReference type="CDD" id="cd04235">
    <property type="entry name" value="AAK_CK"/>
    <property type="match status" value="1"/>
</dbReference>
<reference evidence="10" key="2">
    <citation type="submission" date="2016-10" db="EMBL/GenBank/DDBJ databases">
        <authorList>
            <person name="de Groot N.N."/>
        </authorList>
    </citation>
    <scope>NUCLEOTIDE SEQUENCE [LARGE SCALE GENOMIC DNA]</scope>
    <source>
        <strain evidence="10">DSM 20639</strain>
    </source>
</reference>
<dbReference type="PANTHER" id="PTHR30409:SF1">
    <property type="entry name" value="CARBAMATE KINASE-RELATED"/>
    <property type="match status" value="1"/>
</dbReference>
<reference evidence="9" key="4">
    <citation type="submission" date="2023-10" db="EMBL/GenBank/DDBJ databases">
        <title>Whole Genome based description of the genera Actinobaculum and Actinotignum reveals a complex phylogenetic relationship within the species included in the genus Actinotignum.</title>
        <authorList>
            <person name="Jensen C.S."/>
            <person name="Dargis R."/>
            <person name="Kemp M."/>
            <person name="Christensen J.J."/>
        </authorList>
    </citation>
    <scope>NUCLEOTIDE SEQUENCE</scope>
    <source>
        <strain evidence="9">Actinobaculum_suis_CCUG19206T</strain>
    </source>
</reference>
<proteinExistence type="inferred from homology"/>
<dbReference type="EMBL" id="FNAU01000016">
    <property type="protein sequence ID" value="SDE60824.1"/>
    <property type="molecule type" value="Genomic_DNA"/>
</dbReference>
<dbReference type="GO" id="GO:0019546">
    <property type="term" value="P:L-arginine deiminase pathway"/>
    <property type="evidence" value="ECO:0007669"/>
    <property type="project" value="TreeGrafter"/>
</dbReference>
<evidence type="ECO:0000313" key="11">
    <source>
        <dbReference type="EMBL" id="VDG76540.1"/>
    </source>
</evidence>
<reference evidence="12" key="1">
    <citation type="submission" date="2016-10" db="EMBL/GenBank/DDBJ databases">
        <authorList>
            <person name="Varghese N."/>
        </authorList>
    </citation>
    <scope>NUCLEOTIDE SEQUENCE [LARGE SCALE GENOMIC DNA]</scope>
    <source>
        <strain evidence="12">DSM 20639</strain>
    </source>
</reference>
<dbReference type="SUPFAM" id="SSF53633">
    <property type="entry name" value="Carbamate kinase-like"/>
    <property type="match status" value="1"/>
</dbReference>
<dbReference type="InterPro" id="IPR036393">
    <property type="entry name" value="AceGlu_kinase-like_sf"/>
</dbReference>
<dbReference type="RefSeq" id="WP_074663582.1">
    <property type="nucleotide sequence ID" value="NZ_FNAU01000016.1"/>
</dbReference>
<keyword evidence="4 7" id="KW-0418">Kinase</keyword>
<dbReference type="EMBL" id="UYIO01000001">
    <property type="protein sequence ID" value="VDG76540.1"/>
    <property type="molecule type" value="Genomic_DNA"/>
</dbReference>
<dbReference type="InterPro" id="IPR003964">
    <property type="entry name" value="Carb_kinase"/>
</dbReference>
<evidence type="ECO:0000256" key="5">
    <source>
        <dbReference type="ARBA" id="ARBA00048467"/>
    </source>
</evidence>
<reference evidence="11 13" key="3">
    <citation type="submission" date="2018-11" db="EMBL/GenBank/DDBJ databases">
        <authorList>
            <consortium name="Pathogen Informatics"/>
        </authorList>
    </citation>
    <scope>NUCLEOTIDE SEQUENCE [LARGE SCALE GENOMIC DNA]</scope>
    <source>
        <strain evidence="11 13">NCTC10327</strain>
    </source>
</reference>
<dbReference type="PRINTS" id="PR01469">
    <property type="entry name" value="CARBMTKINASE"/>
</dbReference>
<protein>
    <recommendedName>
        <fullName evidence="2 6">Carbamate kinase</fullName>
    </recommendedName>
</protein>
<evidence type="ECO:0000313" key="9">
    <source>
        <dbReference type="EMBL" id="MDY5153038.1"/>
    </source>
</evidence>
<dbReference type="Proteomes" id="UP000269974">
    <property type="component" value="Unassembled WGS sequence"/>
</dbReference>
<feature type="domain" description="Aspartate/glutamate/uridylate kinase" evidence="8">
    <location>
        <begin position="5"/>
        <end position="284"/>
    </location>
</feature>
<dbReference type="Proteomes" id="UP000182744">
    <property type="component" value="Unassembled WGS sequence"/>
</dbReference>
<dbReference type="AlphaFoldDB" id="A0A1G7EAU4"/>
<dbReference type="NCBIfam" id="TIGR00746">
    <property type="entry name" value="arcC"/>
    <property type="match status" value="1"/>
</dbReference>
<dbReference type="GO" id="GO:0005829">
    <property type="term" value="C:cytosol"/>
    <property type="evidence" value="ECO:0007669"/>
    <property type="project" value="TreeGrafter"/>
</dbReference>
<evidence type="ECO:0000256" key="3">
    <source>
        <dbReference type="ARBA" id="ARBA00022679"/>
    </source>
</evidence>
<dbReference type="Gene3D" id="3.40.1160.10">
    <property type="entry name" value="Acetylglutamate kinase-like"/>
    <property type="match status" value="1"/>
</dbReference>
<evidence type="ECO:0000313" key="13">
    <source>
        <dbReference type="Proteomes" id="UP000269974"/>
    </source>
</evidence>
<dbReference type="PIRSF" id="PIRSF000723">
    <property type="entry name" value="Carbamate_kin"/>
    <property type="match status" value="1"/>
</dbReference>
<evidence type="ECO:0000313" key="10">
    <source>
        <dbReference type="EMBL" id="SDE60824.1"/>
    </source>
</evidence>
<name>A0A1G7EAU4_9ACTO</name>
<evidence type="ECO:0000256" key="1">
    <source>
        <dbReference type="ARBA" id="ARBA00011066"/>
    </source>
</evidence>
<dbReference type="NCBIfam" id="NF009007">
    <property type="entry name" value="PRK12352.1"/>
    <property type="match status" value="1"/>
</dbReference>
<dbReference type="GO" id="GO:0008804">
    <property type="term" value="F:carbamate kinase activity"/>
    <property type="evidence" value="ECO:0007669"/>
    <property type="project" value="UniProtKB-UniRule"/>
</dbReference>
<evidence type="ECO:0000313" key="12">
    <source>
        <dbReference type="Proteomes" id="UP000182744"/>
    </source>
</evidence>
<organism evidence="10 12">
    <name type="scientific">Actinobaculum suis</name>
    <dbReference type="NCBI Taxonomy" id="1657"/>
    <lineage>
        <taxon>Bacteria</taxon>
        <taxon>Bacillati</taxon>
        <taxon>Actinomycetota</taxon>
        <taxon>Actinomycetes</taxon>
        <taxon>Actinomycetales</taxon>
        <taxon>Actinomycetaceae</taxon>
        <taxon>Actinobaculum</taxon>
    </lineage>
</organism>
<evidence type="ECO:0000256" key="2">
    <source>
        <dbReference type="ARBA" id="ARBA00013070"/>
    </source>
</evidence>
<dbReference type="FunFam" id="3.40.1160.10:FF:000007">
    <property type="entry name" value="Carbamate kinase"/>
    <property type="match status" value="1"/>
</dbReference>